<keyword evidence="2" id="KW-0732">Signal</keyword>
<dbReference type="EMBL" id="FQZH01000004">
    <property type="protein sequence ID" value="SHJ51929.1"/>
    <property type="molecule type" value="Genomic_DNA"/>
</dbReference>
<feature type="signal peptide" evidence="2">
    <location>
        <begin position="1"/>
        <end position="21"/>
    </location>
</feature>
<evidence type="ECO:0000313" key="4">
    <source>
        <dbReference type="Proteomes" id="UP000184232"/>
    </source>
</evidence>
<keyword evidence="4" id="KW-1185">Reference proteome</keyword>
<accession>A0A1M6JZ17</accession>
<evidence type="ECO:0000256" key="2">
    <source>
        <dbReference type="SAM" id="SignalP"/>
    </source>
</evidence>
<evidence type="ECO:0008006" key="5">
    <source>
        <dbReference type="Google" id="ProtNLM"/>
    </source>
</evidence>
<evidence type="ECO:0000256" key="1">
    <source>
        <dbReference type="SAM" id="Phobius"/>
    </source>
</evidence>
<organism evidence="3 4">
    <name type="scientific">Flavobacterium haoranii</name>
    <dbReference type="NCBI Taxonomy" id="683124"/>
    <lineage>
        <taxon>Bacteria</taxon>
        <taxon>Pseudomonadati</taxon>
        <taxon>Bacteroidota</taxon>
        <taxon>Flavobacteriia</taxon>
        <taxon>Flavobacteriales</taxon>
        <taxon>Flavobacteriaceae</taxon>
        <taxon>Flavobacterium</taxon>
    </lineage>
</organism>
<sequence>MKCLKVLFSLFFVFSISIGNACSMYKITKNGKTFVGCNHDAWLTTPQIWFEIGTENSPYGTVFTGSRFDGENGYAPQSGMNEHGLVFSRLASYHPKIENSIMDSRTKITNPTFYLKDILHKCKTIAEVKAYIEKYDQSLFIEDVFIYIDKSGDYIVVEPYKIIEGNDPTYVLANFCPSITSEDDARRIERYKKGSDFLKINYEANLDFCRSVSDTMHVCRDKIGDGTLITSIFDSTKGTVNIYFYHDYNHTVQYNLKDELAKGNHILKVDDLFPKNEEFEKLIQFKTPKNSNAIRMFLLLIGLFFLANSLYFLINYFRTRKQKKHNWVKLFLILIGPFLFYFMFILNTNTNIFYFPAPYYDSHSVTVTLASYLPHLLVIAIIPLLIINYRIIKEKSWKTFSLLTFSINNVLYLVLIGFFVYWQMFF</sequence>
<dbReference type="RefSeq" id="WP_178138359.1">
    <property type="nucleotide sequence ID" value="NZ_FQZH01000004.1"/>
</dbReference>
<evidence type="ECO:0000313" key="3">
    <source>
        <dbReference type="EMBL" id="SHJ51929.1"/>
    </source>
</evidence>
<dbReference type="Gene3D" id="3.60.60.10">
    <property type="entry name" value="Penicillin V Acylase, Chain A"/>
    <property type="match status" value="1"/>
</dbReference>
<keyword evidence="1" id="KW-1133">Transmembrane helix</keyword>
<protein>
    <recommendedName>
        <fullName evidence="5">Linear amide C-N hydrolases, choloylglycine hydrolase family</fullName>
    </recommendedName>
</protein>
<keyword evidence="1" id="KW-0472">Membrane</keyword>
<dbReference type="STRING" id="683124.SAMN05444337_2136"/>
<dbReference type="InterPro" id="IPR029055">
    <property type="entry name" value="Ntn_hydrolases_N"/>
</dbReference>
<keyword evidence="1" id="KW-0812">Transmembrane</keyword>
<feature type="transmembrane region" description="Helical" evidence="1">
    <location>
        <begin position="366"/>
        <end position="387"/>
    </location>
</feature>
<feature type="transmembrane region" description="Helical" evidence="1">
    <location>
        <begin position="399"/>
        <end position="422"/>
    </location>
</feature>
<dbReference type="SUPFAM" id="SSF56235">
    <property type="entry name" value="N-terminal nucleophile aminohydrolases (Ntn hydrolases)"/>
    <property type="match status" value="1"/>
</dbReference>
<proteinExistence type="predicted"/>
<dbReference type="AlphaFoldDB" id="A0A1M6JZ17"/>
<dbReference type="Proteomes" id="UP000184232">
    <property type="component" value="Unassembled WGS sequence"/>
</dbReference>
<feature type="chain" id="PRO_5012455007" description="Linear amide C-N hydrolases, choloylglycine hydrolase family" evidence="2">
    <location>
        <begin position="22"/>
        <end position="426"/>
    </location>
</feature>
<gene>
    <name evidence="3" type="ORF">SAMN05444337_2136</name>
</gene>
<name>A0A1M6JZ17_9FLAO</name>
<reference evidence="3 4" key="1">
    <citation type="submission" date="2016-11" db="EMBL/GenBank/DDBJ databases">
        <authorList>
            <person name="Jaros S."/>
            <person name="Januszkiewicz K."/>
            <person name="Wedrychowicz H."/>
        </authorList>
    </citation>
    <scope>NUCLEOTIDE SEQUENCE [LARGE SCALE GENOMIC DNA]</scope>
    <source>
        <strain evidence="3 4">DSM 22807</strain>
    </source>
</reference>
<feature type="transmembrane region" description="Helical" evidence="1">
    <location>
        <begin position="326"/>
        <end position="346"/>
    </location>
</feature>
<feature type="transmembrane region" description="Helical" evidence="1">
    <location>
        <begin position="293"/>
        <end position="314"/>
    </location>
</feature>